<feature type="transmembrane region" description="Helical" evidence="1">
    <location>
        <begin position="108"/>
        <end position="129"/>
    </location>
</feature>
<keyword evidence="3" id="KW-1185">Reference proteome</keyword>
<evidence type="ECO:0000313" key="3">
    <source>
        <dbReference type="Proteomes" id="UP001151760"/>
    </source>
</evidence>
<gene>
    <name evidence="2" type="ORF">Tco_0907102</name>
</gene>
<dbReference type="Proteomes" id="UP001151760">
    <property type="component" value="Unassembled WGS sequence"/>
</dbReference>
<feature type="non-terminal residue" evidence="2">
    <location>
        <position position="1"/>
    </location>
</feature>
<organism evidence="2 3">
    <name type="scientific">Tanacetum coccineum</name>
    <dbReference type="NCBI Taxonomy" id="301880"/>
    <lineage>
        <taxon>Eukaryota</taxon>
        <taxon>Viridiplantae</taxon>
        <taxon>Streptophyta</taxon>
        <taxon>Embryophyta</taxon>
        <taxon>Tracheophyta</taxon>
        <taxon>Spermatophyta</taxon>
        <taxon>Magnoliopsida</taxon>
        <taxon>eudicotyledons</taxon>
        <taxon>Gunneridae</taxon>
        <taxon>Pentapetalae</taxon>
        <taxon>asterids</taxon>
        <taxon>campanulids</taxon>
        <taxon>Asterales</taxon>
        <taxon>Asteraceae</taxon>
        <taxon>Asteroideae</taxon>
        <taxon>Anthemideae</taxon>
        <taxon>Anthemidinae</taxon>
        <taxon>Tanacetum</taxon>
    </lineage>
</organism>
<dbReference type="PANTHER" id="PTHR33659:SF12">
    <property type="match status" value="1"/>
</dbReference>
<feature type="transmembrane region" description="Helical" evidence="1">
    <location>
        <begin position="77"/>
        <end position="96"/>
    </location>
</feature>
<dbReference type="EMBL" id="BQNB010014325">
    <property type="protein sequence ID" value="GJT26827.1"/>
    <property type="molecule type" value="Genomic_DNA"/>
</dbReference>
<protein>
    <submittedName>
        <fullName evidence="2">Uncharacterized protein</fullName>
    </submittedName>
</protein>
<sequence>VMAAPVISISWYLSVESVGSSFLRVIRIGSISVEVLVAPEVGRLCIDTYQGLSEAMSAWLPQDEHRHYTRQFIVKKASVFAIVALSAVAAVSAQATAPAPSPDAGAAFSFPMSGVVIGSSMLLSFVGLFRN</sequence>
<evidence type="ECO:0000256" key="1">
    <source>
        <dbReference type="SAM" id="Phobius"/>
    </source>
</evidence>
<evidence type="ECO:0000313" key="2">
    <source>
        <dbReference type="EMBL" id="GJT26827.1"/>
    </source>
</evidence>
<reference evidence="2" key="2">
    <citation type="submission" date="2022-01" db="EMBL/GenBank/DDBJ databases">
        <authorList>
            <person name="Yamashiro T."/>
            <person name="Shiraishi A."/>
            <person name="Satake H."/>
            <person name="Nakayama K."/>
        </authorList>
    </citation>
    <scope>NUCLEOTIDE SEQUENCE</scope>
</reference>
<keyword evidence="1" id="KW-0472">Membrane</keyword>
<name>A0ABQ5CJS0_9ASTR</name>
<dbReference type="PANTHER" id="PTHR33659">
    <property type="entry name" value="PROTEIN, PUTATIVE-RELATED-RELATED"/>
    <property type="match status" value="1"/>
</dbReference>
<comment type="caution">
    <text evidence="2">The sequence shown here is derived from an EMBL/GenBank/DDBJ whole genome shotgun (WGS) entry which is preliminary data.</text>
</comment>
<accession>A0ABQ5CJS0</accession>
<keyword evidence="1" id="KW-1133">Transmembrane helix</keyword>
<keyword evidence="1" id="KW-0812">Transmembrane</keyword>
<reference evidence="2" key="1">
    <citation type="journal article" date="2022" name="Int. J. Mol. Sci.">
        <title>Draft Genome of Tanacetum Coccineum: Genomic Comparison of Closely Related Tanacetum-Family Plants.</title>
        <authorList>
            <person name="Yamashiro T."/>
            <person name="Shiraishi A."/>
            <person name="Nakayama K."/>
            <person name="Satake H."/>
        </authorList>
    </citation>
    <scope>NUCLEOTIDE SEQUENCE</scope>
</reference>
<proteinExistence type="predicted"/>